<dbReference type="FunFam" id="3.20.20.70:FF:000201">
    <property type="entry name" value="Hydroxymethylglutaryl-CoA lyase"/>
    <property type="match status" value="1"/>
</dbReference>
<dbReference type="GO" id="GO:0004419">
    <property type="term" value="F:hydroxymethylglutaryl-CoA lyase activity"/>
    <property type="evidence" value="ECO:0007669"/>
    <property type="project" value="UniProtKB-EC"/>
</dbReference>
<dbReference type="PROSITE" id="PS50991">
    <property type="entry name" value="PYR_CT"/>
    <property type="match status" value="1"/>
</dbReference>
<dbReference type="Gene3D" id="3.90.226.10">
    <property type="entry name" value="2-enoyl-CoA Hydratase, Chain A, domain 1"/>
    <property type="match status" value="1"/>
</dbReference>
<keyword evidence="4" id="KW-0479">Metal-binding</keyword>
<organism evidence="8 9">
    <name type="scientific">Penicillium argentinense</name>
    <dbReference type="NCBI Taxonomy" id="1131581"/>
    <lineage>
        <taxon>Eukaryota</taxon>
        <taxon>Fungi</taxon>
        <taxon>Dikarya</taxon>
        <taxon>Ascomycota</taxon>
        <taxon>Pezizomycotina</taxon>
        <taxon>Eurotiomycetes</taxon>
        <taxon>Eurotiomycetidae</taxon>
        <taxon>Eurotiales</taxon>
        <taxon>Aspergillaceae</taxon>
        <taxon>Penicillium</taxon>
    </lineage>
</organism>
<dbReference type="InterPro" id="IPR000891">
    <property type="entry name" value="PYR_CT"/>
</dbReference>
<dbReference type="OrthoDB" id="10253869at2759"/>
<dbReference type="Gene3D" id="3.20.20.70">
    <property type="entry name" value="Aldolase class I"/>
    <property type="match status" value="1"/>
</dbReference>
<comment type="catalytic activity">
    <reaction evidence="6">
        <text>(3S)-3-hydroxy-3-methylglutaryl-CoA = acetoacetate + acetyl-CoA</text>
        <dbReference type="Rhea" id="RHEA:24404"/>
        <dbReference type="ChEBI" id="CHEBI:13705"/>
        <dbReference type="ChEBI" id="CHEBI:43074"/>
        <dbReference type="ChEBI" id="CHEBI:57288"/>
        <dbReference type="EC" id="4.1.3.4"/>
    </reaction>
</comment>
<dbReference type="Pfam" id="PF00378">
    <property type="entry name" value="ECH_1"/>
    <property type="match status" value="1"/>
</dbReference>
<dbReference type="AlphaFoldDB" id="A0A9W9KFN5"/>
<dbReference type="EMBL" id="JAPQKI010000004">
    <property type="protein sequence ID" value="KAJ5103933.1"/>
    <property type="molecule type" value="Genomic_DNA"/>
</dbReference>
<comment type="caution">
    <text evidence="8">The sequence shown here is derived from an EMBL/GenBank/DDBJ whole genome shotgun (WGS) entry which is preliminary data.</text>
</comment>
<dbReference type="GeneID" id="81355935"/>
<dbReference type="GO" id="GO:0046872">
    <property type="term" value="F:metal ion binding"/>
    <property type="evidence" value="ECO:0007669"/>
    <property type="project" value="UniProtKB-KW"/>
</dbReference>
<dbReference type="Pfam" id="PF00682">
    <property type="entry name" value="HMGL-like"/>
    <property type="match status" value="1"/>
</dbReference>
<evidence type="ECO:0000256" key="6">
    <source>
        <dbReference type="ARBA" id="ARBA00049877"/>
    </source>
</evidence>
<evidence type="ECO:0000313" key="9">
    <source>
        <dbReference type="Proteomes" id="UP001149074"/>
    </source>
</evidence>
<accession>A0A9W9KFN5</accession>
<dbReference type="PANTHER" id="PTHR42738">
    <property type="entry name" value="HYDROXYMETHYLGLUTARYL-COA LYASE"/>
    <property type="match status" value="1"/>
</dbReference>
<dbReference type="CDD" id="cd07938">
    <property type="entry name" value="DRE_TIM_HMGL"/>
    <property type="match status" value="1"/>
</dbReference>
<evidence type="ECO:0000259" key="7">
    <source>
        <dbReference type="PROSITE" id="PS50991"/>
    </source>
</evidence>
<reference evidence="8" key="1">
    <citation type="submission" date="2022-11" db="EMBL/GenBank/DDBJ databases">
        <authorList>
            <person name="Petersen C."/>
        </authorList>
    </citation>
    <scope>NUCLEOTIDE SEQUENCE</scope>
    <source>
        <strain evidence="8">IBT 30761</strain>
    </source>
</reference>
<protein>
    <recommendedName>
        <fullName evidence="3">hydroxymethylglutaryl-CoA lyase</fullName>
        <ecNumber evidence="3">4.1.3.4</ecNumber>
    </recommendedName>
</protein>
<dbReference type="InterPro" id="IPR001753">
    <property type="entry name" value="Enoyl-CoA_hydra/iso"/>
</dbReference>
<sequence length="608" mass="65289">MEKSPNIVKICEVGPRDGLQNIQSTIQTDVKLDLITRLQKVGLTTIELTSIVSPRAIPQLADCQDVLRDTHVKDSIADSRFQLPVLVPNVKGLEIALQHHVREVAVFVSATEGFSRANINCSVQEGIGRAKEVISLALKAGIQVRGYVSAIFEDPYTGPTPQSAVLHAVQQLLQAGCYEISLGDTLGVGSPYNVRSLITYLKSHAIPVDRLAGHFHDTYGQAVANVWEAYRCGLTTFDSSVAGLGGCPFAPGAKGNVATEDLVYMFHNAGINTGVDIEKLVETGNWISGQLGKSNSSRAGVALAVKNGAKLDSRSVKPETCSKQANDPLKWKLLSESEGLLLHRSGVNLKITLNRPKNGNALTATMISHLTATITDASTNPKISRIIITANGKYFCTGMDLGKSTPVAQGGDASKAQFERLTGLFEAIDGSPKVTIAAINGPAFGGGVGLAFACDIRLATRSTAMTLSEVKLGLCPATISKYVIREYGLQFAREAMLSARPVKAEELLARRTFCDVASDAKQLTEKLSALLQRLRSASPEASRMSKELIRLAWAHGGSEEQAIGIRALFDQMMRPDSPGGFGVKEFQSGRKVDWDAYTLRQAEVKAKL</sequence>
<dbReference type="PANTHER" id="PTHR42738:SF17">
    <property type="entry name" value="HYDROXYMETHYLGLUTARYL-COA LYASE"/>
    <property type="match status" value="1"/>
</dbReference>
<dbReference type="GO" id="GO:0046951">
    <property type="term" value="P:ketone body biosynthetic process"/>
    <property type="evidence" value="ECO:0007669"/>
    <property type="project" value="TreeGrafter"/>
</dbReference>
<dbReference type="EC" id="4.1.3.4" evidence="3"/>
<dbReference type="Proteomes" id="UP001149074">
    <property type="component" value="Unassembled WGS sequence"/>
</dbReference>
<name>A0A9W9KFN5_9EURO</name>
<dbReference type="RefSeq" id="XP_056477313.1">
    <property type="nucleotide sequence ID" value="XM_056616956.1"/>
</dbReference>
<comment type="similarity">
    <text evidence="2">Belongs to the HMG-CoA lyase family.</text>
</comment>
<proteinExistence type="inferred from homology"/>
<evidence type="ECO:0000256" key="5">
    <source>
        <dbReference type="ARBA" id="ARBA00023239"/>
    </source>
</evidence>
<evidence type="ECO:0000256" key="1">
    <source>
        <dbReference type="ARBA" id="ARBA00005143"/>
    </source>
</evidence>
<evidence type="ECO:0000256" key="2">
    <source>
        <dbReference type="ARBA" id="ARBA00009405"/>
    </source>
</evidence>
<dbReference type="CDD" id="cd06558">
    <property type="entry name" value="crotonase-like"/>
    <property type="match status" value="1"/>
</dbReference>
<dbReference type="InterPro" id="IPR013785">
    <property type="entry name" value="Aldolase_TIM"/>
</dbReference>
<gene>
    <name evidence="8" type="ORF">N7532_004462</name>
</gene>
<dbReference type="GO" id="GO:0006552">
    <property type="term" value="P:L-leucine catabolic process"/>
    <property type="evidence" value="ECO:0007669"/>
    <property type="project" value="TreeGrafter"/>
</dbReference>
<evidence type="ECO:0000256" key="4">
    <source>
        <dbReference type="ARBA" id="ARBA00022723"/>
    </source>
</evidence>
<dbReference type="NCBIfam" id="NF004283">
    <property type="entry name" value="PRK05692.1"/>
    <property type="match status" value="1"/>
</dbReference>
<keyword evidence="5" id="KW-0456">Lyase</keyword>
<comment type="pathway">
    <text evidence="1">Metabolic intermediate metabolism; (S)-3-hydroxy-3-methylglutaryl-CoA degradation; acetoacetate from (S)-3-hydroxy-3-methylglutaryl-CoA: step 1/1.</text>
</comment>
<dbReference type="InterPro" id="IPR029045">
    <property type="entry name" value="ClpP/crotonase-like_dom_sf"/>
</dbReference>
<dbReference type="InterPro" id="IPR043594">
    <property type="entry name" value="HMGL"/>
</dbReference>
<feature type="domain" description="Pyruvate carboxyltransferase" evidence="7">
    <location>
        <begin position="8"/>
        <end position="281"/>
    </location>
</feature>
<dbReference type="SUPFAM" id="SSF51569">
    <property type="entry name" value="Aldolase"/>
    <property type="match status" value="1"/>
</dbReference>
<evidence type="ECO:0000256" key="3">
    <source>
        <dbReference type="ARBA" id="ARBA00012910"/>
    </source>
</evidence>
<keyword evidence="9" id="KW-1185">Reference proteome</keyword>
<reference evidence="8" key="2">
    <citation type="journal article" date="2023" name="IMA Fungus">
        <title>Comparative genomic study of the Penicillium genus elucidates a diverse pangenome and 15 lateral gene transfer events.</title>
        <authorList>
            <person name="Petersen C."/>
            <person name="Sorensen T."/>
            <person name="Nielsen M.R."/>
            <person name="Sondergaard T.E."/>
            <person name="Sorensen J.L."/>
            <person name="Fitzpatrick D.A."/>
            <person name="Frisvad J.C."/>
            <person name="Nielsen K.L."/>
        </authorList>
    </citation>
    <scope>NUCLEOTIDE SEQUENCE</scope>
    <source>
        <strain evidence="8">IBT 30761</strain>
    </source>
</reference>
<evidence type="ECO:0000313" key="8">
    <source>
        <dbReference type="EMBL" id="KAJ5103933.1"/>
    </source>
</evidence>
<dbReference type="SUPFAM" id="SSF52096">
    <property type="entry name" value="ClpP/crotonase"/>
    <property type="match status" value="1"/>
</dbReference>